<evidence type="ECO:0000313" key="2">
    <source>
        <dbReference type="Proteomes" id="UP000243459"/>
    </source>
</evidence>
<dbReference type="EMBL" id="KV863699">
    <property type="protein sequence ID" value="ONK55177.1"/>
    <property type="molecule type" value="Genomic_DNA"/>
</dbReference>
<reference evidence="2" key="1">
    <citation type="journal article" date="2017" name="Nat. Commun.">
        <title>The asparagus genome sheds light on the origin and evolution of a young Y chromosome.</title>
        <authorList>
            <person name="Harkess A."/>
            <person name="Zhou J."/>
            <person name="Xu C."/>
            <person name="Bowers J.E."/>
            <person name="Van der Hulst R."/>
            <person name="Ayyampalayam S."/>
            <person name="Mercati F."/>
            <person name="Riccardi P."/>
            <person name="McKain M.R."/>
            <person name="Kakrana A."/>
            <person name="Tang H."/>
            <person name="Ray J."/>
            <person name="Groenendijk J."/>
            <person name="Arikit S."/>
            <person name="Mathioni S.M."/>
            <person name="Nakano M."/>
            <person name="Shan H."/>
            <person name="Telgmann-Rauber A."/>
            <person name="Kanno A."/>
            <person name="Yue Z."/>
            <person name="Chen H."/>
            <person name="Li W."/>
            <person name="Chen Y."/>
            <person name="Xu X."/>
            <person name="Zhang Y."/>
            <person name="Luo S."/>
            <person name="Chen H."/>
            <person name="Gao J."/>
            <person name="Mao Z."/>
            <person name="Pires J.C."/>
            <person name="Luo M."/>
            <person name="Kudrna D."/>
            <person name="Wing R.A."/>
            <person name="Meyers B.C."/>
            <person name="Yi K."/>
            <person name="Kong H."/>
            <person name="Lavrijsen P."/>
            <person name="Sunseri F."/>
            <person name="Falavigna A."/>
            <person name="Ye Y."/>
            <person name="Leebens-Mack J.H."/>
            <person name="Chen G."/>
        </authorList>
    </citation>
    <scope>NUCLEOTIDE SEQUENCE [LARGE SCALE GENOMIC DNA]</scope>
    <source>
        <strain evidence="2">cv. DH0086</strain>
    </source>
</reference>
<dbReference type="AlphaFoldDB" id="A0A1R3L6E1"/>
<protein>
    <submittedName>
        <fullName evidence="1">Uncharacterized protein</fullName>
    </submittedName>
</protein>
<accession>A0A1R3L6E1</accession>
<dbReference type="Gramene" id="ONK55177">
    <property type="protein sequence ID" value="ONK55177"/>
    <property type="gene ID" value="A4U43_UnF6790"/>
</dbReference>
<organism evidence="1 2">
    <name type="scientific">Asparagus officinalis</name>
    <name type="common">Garden asparagus</name>
    <dbReference type="NCBI Taxonomy" id="4686"/>
    <lineage>
        <taxon>Eukaryota</taxon>
        <taxon>Viridiplantae</taxon>
        <taxon>Streptophyta</taxon>
        <taxon>Embryophyta</taxon>
        <taxon>Tracheophyta</taxon>
        <taxon>Spermatophyta</taxon>
        <taxon>Magnoliopsida</taxon>
        <taxon>Liliopsida</taxon>
        <taxon>Asparagales</taxon>
        <taxon>Asparagaceae</taxon>
        <taxon>Asparagoideae</taxon>
        <taxon>Asparagus</taxon>
    </lineage>
</organism>
<name>A0A1R3L6E1_ASPOF</name>
<evidence type="ECO:0000313" key="1">
    <source>
        <dbReference type="EMBL" id="ONK55177.1"/>
    </source>
</evidence>
<keyword evidence="2" id="KW-1185">Reference proteome</keyword>
<dbReference type="Proteomes" id="UP000243459">
    <property type="component" value="Unassembled WGS sequence"/>
</dbReference>
<gene>
    <name evidence="1" type="ORF">A4U43_UnF6790</name>
</gene>
<proteinExistence type="predicted"/>
<dbReference type="Gene3D" id="3.40.50.720">
    <property type="entry name" value="NAD(P)-binding Rossmann-like Domain"/>
    <property type="match status" value="1"/>
</dbReference>
<sequence>MESISKDPTVSDLSSQQRDKSTFKFYAGSRRKLSGKAANIVQGFIRFTCSDDLTSFDTNYYRCKRVTEAVLPLLKCPTKVPRIVILSSLRGDLKRNPIRRSQTSLTILRM</sequence>